<name>A0ABP0K4E6_9DINO</name>
<dbReference type="EMBL" id="CAXAMM010009766">
    <property type="protein sequence ID" value="CAK9021290.1"/>
    <property type="molecule type" value="Genomic_DNA"/>
</dbReference>
<feature type="domain" description="Nucleotidyl transferase" evidence="9">
    <location>
        <begin position="361"/>
        <end position="604"/>
    </location>
</feature>
<dbReference type="InterPro" id="IPR020568">
    <property type="entry name" value="Ribosomal_Su5_D2-typ_SF"/>
</dbReference>
<dbReference type="EC" id="2.7.7.9" evidence="2"/>
<evidence type="ECO:0000256" key="7">
    <source>
        <dbReference type="ARBA" id="ARBA00048128"/>
    </source>
</evidence>
<sequence length="662" mass="71821">MEVFVPGRVCVLGEHSDWAGKFRSFNPALSAGATIVTGTNQGLFARVAKHASKLIVTSCDNQGRRQRAEIPMDARSLLEVARQGGHWAYVAGVAFKMLEEHTVGGIEIDNYRTTLPLKKGLSSSAAICVLTARAFNKLYDLRLTPRGEMEYAYQGELVTPSQCGRLDQACAFGSTPVLMTYDGEFTTVERITMAVELHFVIVDLCAAKDTVQILEGLQSAYPKAQNDLHRGLQRCLGELNKDITTRALDLLSGKDPSLSSEEIVARVGALLNEAQANFDELAAPLCPAQLRAPVLHKCLEFPALQPYIVGGKMVGAGGDGTAQLLCKSADAANEVARIVKDELKMDPLLLTISPGSKIQTAVIPAGGFAGMLFPASQACKAELFPILDPSDGILKPLILGTVEQLLQAGLERIVLVVQEDDLGQFERLFKQAVTPANAQHLPEGNLEAYSKRLIDIGRRVEFVVQEQQWGFGHAVYCARDKVGSVPFLLVLGHHVYVANKGAKTCAEQVLDAHRFLGTSVVGLKQSNVREVSKFGTVSGSFRPGPASFPLDVVSVTAVVEKPTPEFAQANLHVPSLPDDTFLTMFGIYALDANIFELLEHDVQHNIRTDRGDIAFSPALDRLRQNRGLSGLVIDGERFPIHSPETFINANAALLEKHKNAQK</sequence>
<keyword evidence="5" id="KW-0547">Nucleotide-binding</keyword>
<dbReference type="Gene3D" id="3.30.70.890">
    <property type="entry name" value="GHMP kinase, C-terminal domain"/>
    <property type="match status" value="1"/>
</dbReference>
<accession>A0ABP0K4E6</accession>
<dbReference type="GO" id="GO:0016779">
    <property type="term" value="F:nucleotidyltransferase activity"/>
    <property type="evidence" value="ECO:0007669"/>
    <property type="project" value="UniProtKB-KW"/>
</dbReference>
<comment type="caution">
    <text evidence="10">The sequence shown here is derived from an EMBL/GenBank/DDBJ whole genome shotgun (WGS) entry which is preliminary data.</text>
</comment>
<dbReference type="PRINTS" id="PR00959">
    <property type="entry name" value="MEVGALKINASE"/>
</dbReference>
<protein>
    <recommendedName>
        <fullName evidence="2">UTP--glucose-1-phosphate uridylyltransferase</fullName>
        <ecNumber evidence="2">2.7.7.9</ecNumber>
    </recommendedName>
</protein>
<dbReference type="InterPro" id="IPR006204">
    <property type="entry name" value="GHMP_kinase_N_dom"/>
</dbReference>
<evidence type="ECO:0000256" key="4">
    <source>
        <dbReference type="ARBA" id="ARBA00022695"/>
    </source>
</evidence>
<dbReference type="InterPro" id="IPR014721">
    <property type="entry name" value="Ribsml_uS5_D2-typ_fold_subgr"/>
</dbReference>
<dbReference type="Pfam" id="PF00288">
    <property type="entry name" value="GHMP_kinases_N"/>
    <property type="match status" value="1"/>
</dbReference>
<dbReference type="InterPro" id="IPR036554">
    <property type="entry name" value="GHMP_kinase_C_sf"/>
</dbReference>
<reference evidence="10 11" key="1">
    <citation type="submission" date="2024-02" db="EMBL/GenBank/DDBJ databases">
        <authorList>
            <person name="Chen Y."/>
            <person name="Shah S."/>
            <person name="Dougan E. K."/>
            <person name="Thang M."/>
            <person name="Chan C."/>
        </authorList>
    </citation>
    <scope>NUCLEOTIDE SEQUENCE [LARGE SCALE GENOMIC DNA]</scope>
</reference>
<comment type="similarity">
    <text evidence="1">Belongs to the UDPGP type 2 family.</text>
</comment>
<evidence type="ECO:0000256" key="3">
    <source>
        <dbReference type="ARBA" id="ARBA00022679"/>
    </source>
</evidence>
<evidence type="ECO:0000259" key="9">
    <source>
        <dbReference type="Pfam" id="PF00483"/>
    </source>
</evidence>
<dbReference type="Gene3D" id="3.90.550.10">
    <property type="entry name" value="Spore Coat Polysaccharide Biosynthesis Protein SpsA, Chain A"/>
    <property type="match status" value="1"/>
</dbReference>
<keyword evidence="6" id="KW-0067">ATP-binding</keyword>
<dbReference type="SUPFAM" id="SSF54211">
    <property type="entry name" value="Ribosomal protein S5 domain 2-like"/>
    <property type="match status" value="1"/>
</dbReference>
<dbReference type="InterPro" id="IPR005835">
    <property type="entry name" value="NTP_transferase_dom"/>
</dbReference>
<evidence type="ECO:0000256" key="6">
    <source>
        <dbReference type="ARBA" id="ARBA00022840"/>
    </source>
</evidence>
<dbReference type="SUPFAM" id="SSF55060">
    <property type="entry name" value="GHMP Kinase, C-terminal domain"/>
    <property type="match status" value="1"/>
</dbReference>
<keyword evidence="3" id="KW-0808">Transferase</keyword>
<keyword evidence="11" id="KW-1185">Reference proteome</keyword>
<dbReference type="Proteomes" id="UP001642464">
    <property type="component" value="Unassembled WGS sequence"/>
</dbReference>
<evidence type="ECO:0000256" key="1">
    <source>
        <dbReference type="ARBA" id="ARBA00006890"/>
    </source>
</evidence>
<keyword evidence="4 10" id="KW-0548">Nucleotidyltransferase</keyword>
<comment type="catalytic activity">
    <reaction evidence="7">
        <text>alpha-D-glucose 1-phosphate + UTP + H(+) = UDP-alpha-D-glucose + diphosphate</text>
        <dbReference type="Rhea" id="RHEA:19889"/>
        <dbReference type="ChEBI" id="CHEBI:15378"/>
        <dbReference type="ChEBI" id="CHEBI:33019"/>
        <dbReference type="ChEBI" id="CHEBI:46398"/>
        <dbReference type="ChEBI" id="CHEBI:58601"/>
        <dbReference type="ChEBI" id="CHEBI:58885"/>
        <dbReference type="EC" id="2.7.7.9"/>
    </reaction>
</comment>
<dbReference type="PANTHER" id="PTHR43197">
    <property type="entry name" value="UTP--GLUCOSE-1-PHOSPHATE URIDYLYLTRANSFERASE"/>
    <property type="match status" value="1"/>
</dbReference>
<evidence type="ECO:0000313" key="11">
    <source>
        <dbReference type="Proteomes" id="UP001642464"/>
    </source>
</evidence>
<feature type="domain" description="GHMP kinase N-terminal" evidence="8">
    <location>
        <begin position="89"/>
        <end position="173"/>
    </location>
</feature>
<evidence type="ECO:0000256" key="5">
    <source>
        <dbReference type="ARBA" id="ARBA00022741"/>
    </source>
</evidence>
<dbReference type="PANTHER" id="PTHR43197:SF1">
    <property type="entry name" value="UTP--GLUCOSE-1-PHOSPHATE URIDYLYLTRANSFERASE"/>
    <property type="match status" value="1"/>
</dbReference>
<proteinExistence type="inferred from homology"/>
<dbReference type="Gene3D" id="3.30.230.10">
    <property type="match status" value="1"/>
</dbReference>
<dbReference type="Pfam" id="PF00483">
    <property type="entry name" value="NTP_transferase"/>
    <property type="match status" value="1"/>
</dbReference>
<evidence type="ECO:0000256" key="2">
    <source>
        <dbReference type="ARBA" id="ARBA00012415"/>
    </source>
</evidence>
<evidence type="ECO:0000259" key="8">
    <source>
        <dbReference type="Pfam" id="PF00288"/>
    </source>
</evidence>
<dbReference type="InterPro" id="IPR029044">
    <property type="entry name" value="Nucleotide-diphossugar_trans"/>
</dbReference>
<evidence type="ECO:0000313" key="10">
    <source>
        <dbReference type="EMBL" id="CAK9021290.1"/>
    </source>
</evidence>
<organism evidence="10 11">
    <name type="scientific">Durusdinium trenchii</name>
    <dbReference type="NCBI Taxonomy" id="1381693"/>
    <lineage>
        <taxon>Eukaryota</taxon>
        <taxon>Sar</taxon>
        <taxon>Alveolata</taxon>
        <taxon>Dinophyceae</taxon>
        <taxon>Suessiales</taxon>
        <taxon>Symbiodiniaceae</taxon>
        <taxon>Durusdinium</taxon>
    </lineage>
</organism>
<dbReference type="SUPFAM" id="SSF53448">
    <property type="entry name" value="Nucleotide-diphospho-sugar transferases"/>
    <property type="match status" value="1"/>
</dbReference>
<gene>
    <name evidence="10" type="ORF">SCF082_LOCUS15278</name>
</gene>
<dbReference type="InterPro" id="IPR005771">
    <property type="entry name" value="GalU_uridylyltTrfase_bac/arc"/>
</dbReference>